<sequence>MWLMVGYVYFLTPLEPIVSKKQELQAGSEGMPAAAVQHLEMTDSVGGMSLTVELEKSRFQH</sequence>
<evidence type="ECO:0000313" key="2">
    <source>
        <dbReference type="Proteomes" id="UP000235116"/>
    </source>
</evidence>
<dbReference type="RefSeq" id="WP_101894278.1">
    <property type="nucleotide sequence ID" value="NZ_CP022684.1"/>
</dbReference>
<protein>
    <submittedName>
        <fullName evidence="1">Uncharacterized protein</fullName>
    </submittedName>
</protein>
<dbReference type="EMBL" id="CP022684">
    <property type="protein sequence ID" value="AUM12896.1"/>
    <property type="molecule type" value="Genomic_DNA"/>
</dbReference>
<dbReference type="Proteomes" id="UP000235116">
    <property type="component" value="Chromosome"/>
</dbReference>
<name>A0A2K9LKL0_9GAMM</name>
<gene>
    <name evidence="1" type="ORF">Kalk_10890</name>
</gene>
<reference evidence="2" key="1">
    <citation type="submission" date="2017-08" db="EMBL/GenBank/DDBJ databases">
        <title>Direct submision.</title>
        <authorList>
            <person name="Kim S.-J."/>
            <person name="Rhee S.-K."/>
        </authorList>
    </citation>
    <scope>NUCLEOTIDE SEQUENCE [LARGE SCALE GENOMIC DNA]</scope>
    <source>
        <strain evidence="2">GI5</strain>
    </source>
</reference>
<proteinExistence type="predicted"/>
<organism evidence="1 2">
    <name type="scientific">Ketobacter alkanivorans</name>
    <dbReference type="NCBI Taxonomy" id="1917421"/>
    <lineage>
        <taxon>Bacteria</taxon>
        <taxon>Pseudomonadati</taxon>
        <taxon>Pseudomonadota</taxon>
        <taxon>Gammaproteobacteria</taxon>
        <taxon>Pseudomonadales</taxon>
        <taxon>Ketobacteraceae</taxon>
        <taxon>Ketobacter</taxon>
    </lineage>
</organism>
<keyword evidence="2" id="KW-1185">Reference proteome</keyword>
<accession>A0A2K9LKL0</accession>
<evidence type="ECO:0000313" key="1">
    <source>
        <dbReference type="EMBL" id="AUM12896.1"/>
    </source>
</evidence>
<dbReference type="AlphaFoldDB" id="A0A2K9LKL0"/>
<dbReference type="KEGG" id="kak:Kalk_10890"/>